<keyword evidence="7 10" id="KW-0413">Isomerase</keyword>
<dbReference type="AlphaFoldDB" id="A0A7H8QBJ0"/>
<evidence type="ECO:0000256" key="3">
    <source>
        <dbReference type="ARBA" id="ARBA00011958"/>
    </source>
</evidence>
<feature type="binding site" evidence="10">
    <location>
        <position position="266"/>
    </location>
    <ligand>
        <name>Mg(2+)</name>
        <dbReference type="ChEBI" id="CHEBI:18420"/>
        <label>1</label>
    </ligand>
</feature>
<dbReference type="GO" id="GO:0042732">
    <property type="term" value="P:D-xylose metabolic process"/>
    <property type="evidence" value="ECO:0007669"/>
    <property type="project" value="UniProtKB-UniRule"/>
</dbReference>
<feature type="binding site" evidence="10">
    <location>
        <position position="307"/>
    </location>
    <ligand>
        <name>Mg(2+)</name>
        <dbReference type="ChEBI" id="CHEBI:18420"/>
        <label>2</label>
    </ligand>
</feature>
<evidence type="ECO:0000256" key="12">
    <source>
        <dbReference type="RuleBase" id="RU000610"/>
    </source>
</evidence>
<dbReference type="SUPFAM" id="SSF51658">
    <property type="entry name" value="Xylose isomerase-like"/>
    <property type="match status" value="1"/>
</dbReference>
<dbReference type="InterPro" id="IPR036237">
    <property type="entry name" value="Xyl_isomerase-like_sf"/>
</dbReference>
<feature type="binding site" evidence="10">
    <location>
        <position position="337"/>
    </location>
    <ligand>
        <name>Mg(2+)</name>
        <dbReference type="ChEBI" id="CHEBI:18420"/>
        <label>1</label>
    </ligand>
</feature>
<organism evidence="13 14">
    <name type="scientific">Planococcus glaciei</name>
    <dbReference type="NCBI Taxonomy" id="459472"/>
    <lineage>
        <taxon>Bacteria</taxon>
        <taxon>Bacillati</taxon>
        <taxon>Bacillota</taxon>
        <taxon>Bacilli</taxon>
        <taxon>Bacillales</taxon>
        <taxon>Caryophanaceae</taxon>
        <taxon>Planococcus</taxon>
    </lineage>
</organism>
<feature type="binding site" evidence="10">
    <location>
        <position position="266"/>
    </location>
    <ligand>
        <name>Mg(2+)</name>
        <dbReference type="ChEBI" id="CHEBI:18420"/>
        <label>2</label>
    </ligand>
</feature>
<dbReference type="PANTHER" id="PTHR48408">
    <property type="match status" value="1"/>
</dbReference>
<dbReference type="InterPro" id="IPR001998">
    <property type="entry name" value="Xylose_isomerase"/>
</dbReference>
<evidence type="ECO:0000256" key="11">
    <source>
        <dbReference type="RuleBase" id="RU000609"/>
    </source>
</evidence>
<dbReference type="InterPro" id="IPR013452">
    <property type="entry name" value="Xylose_isom_bac"/>
</dbReference>
<keyword evidence="14" id="KW-1185">Reference proteome</keyword>
<proteinExistence type="inferred from homology"/>
<dbReference type="EMBL" id="CP051177">
    <property type="protein sequence ID" value="QKX50932.1"/>
    <property type="molecule type" value="Genomic_DNA"/>
</dbReference>
<dbReference type="GO" id="GO:0009045">
    <property type="term" value="F:xylose isomerase activity"/>
    <property type="evidence" value="ECO:0007669"/>
    <property type="project" value="UniProtKB-UniRule"/>
</dbReference>
<keyword evidence="5 10" id="KW-0859">Xylose metabolism</keyword>
<comment type="similarity">
    <text evidence="1 10 11">Belongs to the xylose isomerase family.</text>
</comment>
<protein>
    <recommendedName>
        <fullName evidence="4 10">Xylose isomerase</fullName>
        <ecNumber evidence="3 10">5.3.1.5</ecNumber>
    </recommendedName>
</protein>
<feature type="binding site" evidence="10">
    <location>
        <position position="230"/>
    </location>
    <ligand>
        <name>Mg(2+)</name>
        <dbReference type="ChEBI" id="CHEBI:18420"/>
        <label>1</label>
    </ligand>
</feature>
<comment type="catalytic activity">
    <reaction evidence="9 10 11">
        <text>alpha-D-xylose = alpha-D-xylulofuranose</text>
        <dbReference type="Rhea" id="RHEA:22816"/>
        <dbReference type="ChEBI" id="CHEBI:28518"/>
        <dbReference type="ChEBI" id="CHEBI:188998"/>
        <dbReference type="EC" id="5.3.1.5"/>
    </reaction>
</comment>
<dbReference type="HAMAP" id="MF_00455">
    <property type="entry name" value="Xylose_isom_A"/>
    <property type="match status" value="1"/>
</dbReference>
<name>A0A7H8QBJ0_9BACL</name>
<gene>
    <name evidence="10 13" type="primary">xylA</name>
    <name evidence="13" type="ORF">HF394_10245</name>
</gene>
<evidence type="ECO:0000256" key="9">
    <source>
        <dbReference type="ARBA" id="ARBA00033659"/>
    </source>
</evidence>
<evidence type="ECO:0000256" key="6">
    <source>
        <dbReference type="ARBA" id="ARBA00022723"/>
    </source>
</evidence>
<sequence>MAYFQNINKIKFEGASSTNPFAFKFYNPEEKVGDKTMEEILRYAVSYWHTFTMDGSDPFGAGTMNRAWDKYSGMDLAKARVEASFEFYNKLDVPFFCFHDVDIAPEGSNLRESNQNLDAIVGMIKDYMKDSKAKLLWNTANNFTHQRFIHGAATSSNADVFAYSAAKVKKGLEIGKELGAENYVFWGGREGYETLLNTNMKLELDNLARFYHMAADYAKEIGFDGQFLIEPKPKEPTTHQYDYDVATAHAFLQNYGLQDLFKFNIEANHATLAGHTFEHELHYARINNMLGSVDANQGDPLLGWDTDEFPTDLWTTTLAMYEILQNGGLGRGGLNFDAKVRRGSFEPEDLFHAHIAGMDAFAVGLRVAQNLIDDKVLENILDERYSTYKEGIGLDIVSGNTDFHKLEQYAFGLGDIKQTSGRLEQIKATINQYLLQAFAKTASFK</sequence>
<dbReference type="PROSITE" id="PS51415">
    <property type="entry name" value="XYLOSE_ISOMERASE"/>
    <property type="match status" value="1"/>
</dbReference>
<comment type="cofactor">
    <cofactor evidence="10">
        <name>Mg(2+)</name>
        <dbReference type="ChEBI" id="CHEBI:18420"/>
    </cofactor>
    <text evidence="10">Binds 2 magnesium ions per subunit.</text>
</comment>
<accession>A0A7H8QBJ0</accession>
<dbReference type="PRINTS" id="PR00688">
    <property type="entry name" value="XYLOSISMRASE"/>
</dbReference>
<dbReference type="Proteomes" id="UP000509222">
    <property type="component" value="Chromosome"/>
</dbReference>
<evidence type="ECO:0000256" key="8">
    <source>
        <dbReference type="ARBA" id="ARBA00023277"/>
    </source>
</evidence>
<keyword evidence="8 10" id="KW-0119">Carbohydrate metabolism</keyword>
<comment type="subunit">
    <text evidence="2 10 12">Homotetramer.</text>
</comment>
<keyword evidence="10" id="KW-0460">Magnesium</keyword>
<dbReference type="NCBIfam" id="NF003998">
    <property type="entry name" value="PRK05474.1"/>
    <property type="match status" value="1"/>
</dbReference>
<reference evidence="13 14" key="1">
    <citation type="submission" date="2020-04" db="EMBL/GenBank/DDBJ databases">
        <authorList>
            <person name="Pajer P."/>
            <person name="Broz P."/>
        </authorList>
    </citation>
    <scope>NUCLEOTIDE SEQUENCE [LARGE SCALE GENOMIC DNA]</scope>
    <source>
        <strain evidence="14">NRL-ATB46093</strain>
    </source>
</reference>
<dbReference type="RefSeq" id="WP_176294526.1">
    <property type="nucleotide sequence ID" value="NZ_CP051177.1"/>
</dbReference>
<dbReference type="Gene3D" id="3.20.20.150">
    <property type="entry name" value="Divalent-metal-dependent TIM barrel enzymes"/>
    <property type="match status" value="1"/>
</dbReference>
<feature type="binding site" evidence="10">
    <location>
        <position position="269"/>
    </location>
    <ligand>
        <name>Mg(2+)</name>
        <dbReference type="ChEBI" id="CHEBI:18420"/>
        <label>2</label>
    </ligand>
</feature>
<evidence type="ECO:0000313" key="13">
    <source>
        <dbReference type="EMBL" id="QKX50932.1"/>
    </source>
</evidence>
<dbReference type="EC" id="5.3.1.5" evidence="3 10"/>
<feature type="binding site" evidence="10">
    <location>
        <position position="305"/>
    </location>
    <ligand>
        <name>Mg(2+)</name>
        <dbReference type="ChEBI" id="CHEBI:18420"/>
        <label>2</label>
    </ligand>
</feature>
<evidence type="ECO:0000256" key="10">
    <source>
        <dbReference type="HAMAP-Rule" id="MF_00455"/>
    </source>
</evidence>
<feature type="active site" evidence="10">
    <location>
        <position position="99"/>
    </location>
</feature>
<dbReference type="GO" id="GO:0005737">
    <property type="term" value="C:cytoplasm"/>
    <property type="evidence" value="ECO:0007669"/>
    <property type="project" value="UniProtKB-SubCell"/>
</dbReference>
<keyword evidence="6 10" id="KW-0479">Metal-binding</keyword>
<reference evidence="14" key="2">
    <citation type="submission" date="2020-06" db="EMBL/GenBank/DDBJ databases">
        <title>Isolation of Planomicrobium glaciei.</title>
        <authorList>
            <person name="Malisova L."/>
            <person name="Safrankova R."/>
            <person name="Jakubu V."/>
            <person name="Spanelova P."/>
        </authorList>
    </citation>
    <scope>NUCLEOTIDE SEQUENCE [LARGE SCALE GENOMIC DNA]</scope>
    <source>
        <strain evidence="14">NRL-ATB46093</strain>
    </source>
</reference>
<comment type="subcellular location">
    <subcellularLocation>
        <location evidence="10 12">Cytoplasm</location>
    </subcellularLocation>
</comment>
<dbReference type="PANTHER" id="PTHR48408:SF1">
    <property type="entry name" value="XYLOSE ISOMERASE"/>
    <property type="match status" value="1"/>
</dbReference>
<keyword evidence="10" id="KW-0963">Cytoplasm</keyword>
<feature type="active site" evidence="10">
    <location>
        <position position="102"/>
    </location>
</feature>
<evidence type="ECO:0000313" key="14">
    <source>
        <dbReference type="Proteomes" id="UP000509222"/>
    </source>
</evidence>
<evidence type="ECO:0000256" key="7">
    <source>
        <dbReference type="ARBA" id="ARBA00023235"/>
    </source>
</evidence>
<evidence type="ECO:0000256" key="4">
    <source>
        <dbReference type="ARBA" id="ARBA00018232"/>
    </source>
</evidence>
<evidence type="ECO:0000256" key="1">
    <source>
        <dbReference type="ARBA" id="ARBA00005765"/>
    </source>
</evidence>
<evidence type="ECO:0000256" key="2">
    <source>
        <dbReference type="ARBA" id="ARBA00011881"/>
    </source>
</evidence>
<feature type="binding site" evidence="10">
    <location>
        <position position="294"/>
    </location>
    <ligand>
        <name>Mg(2+)</name>
        <dbReference type="ChEBI" id="CHEBI:18420"/>
        <label>1</label>
    </ligand>
</feature>
<dbReference type="GO" id="GO:0000287">
    <property type="term" value="F:magnesium ion binding"/>
    <property type="evidence" value="ECO:0007669"/>
    <property type="project" value="UniProtKB-UniRule"/>
</dbReference>
<evidence type="ECO:0000256" key="5">
    <source>
        <dbReference type="ARBA" id="ARBA00022629"/>
    </source>
</evidence>
<dbReference type="NCBIfam" id="TIGR02630">
    <property type="entry name" value="xylose_isom_A"/>
    <property type="match status" value="1"/>
</dbReference>